<reference evidence="1" key="1">
    <citation type="journal article" date="2020" name="Stud. Mycol.">
        <title>101 Dothideomycetes genomes: a test case for predicting lifestyles and emergence of pathogens.</title>
        <authorList>
            <person name="Haridas S."/>
            <person name="Albert R."/>
            <person name="Binder M."/>
            <person name="Bloem J."/>
            <person name="Labutti K."/>
            <person name="Salamov A."/>
            <person name="Andreopoulos B."/>
            <person name="Baker S."/>
            <person name="Barry K."/>
            <person name="Bills G."/>
            <person name="Bluhm B."/>
            <person name="Cannon C."/>
            <person name="Castanera R."/>
            <person name="Culley D."/>
            <person name="Daum C."/>
            <person name="Ezra D."/>
            <person name="Gonzalez J."/>
            <person name="Henrissat B."/>
            <person name="Kuo A."/>
            <person name="Liang C."/>
            <person name="Lipzen A."/>
            <person name="Lutzoni F."/>
            <person name="Magnuson J."/>
            <person name="Mondo S."/>
            <person name="Nolan M."/>
            <person name="Ohm R."/>
            <person name="Pangilinan J."/>
            <person name="Park H.-J."/>
            <person name="Ramirez L."/>
            <person name="Alfaro M."/>
            <person name="Sun H."/>
            <person name="Tritt A."/>
            <person name="Yoshinaga Y."/>
            <person name="Zwiers L.-H."/>
            <person name="Turgeon B."/>
            <person name="Goodwin S."/>
            <person name="Spatafora J."/>
            <person name="Crous P."/>
            <person name="Grigoriev I."/>
        </authorList>
    </citation>
    <scope>NUCLEOTIDE SEQUENCE</scope>
    <source>
        <strain evidence="1">ATCC 200398</strain>
    </source>
</reference>
<dbReference type="EMBL" id="MU003502">
    <property type="protein sequence ID" value="KAF2472347.1"/>
    <property type="molecule type" value="Genomic_DNA"/>
</dbReference>
<proteinExistence type="predicted"/>
<dbReference type="Proteomes" id="UP000799755">
    <property type="component" value="Unassembled WGS sequence"/>
</dbReference>
<gene>
    <name evidence="1" type="ORF">BDR25DRAFT_302584</name>
</gene>
<protein>
    <submittedName>
        <fullName evidence="1">Uncharacterized protein</fullName>
    </submittedName>
</protein>
<sequence>MADSGGEAMVNLERHRLRLEEATAKLQQALKHWKTWELEYETLKEEIQHAKSPSPSQMLAIGRDLGGSLVNEKEVAELLGKDKQAKRTATQVVEMISRRVDYVQQNVSTVEKHLQAAERKLEAAEVLLEPDIENEEGLPLMDIQEELDEEGNVVSSTVLQPGKAAPEILETLRKAGLKDVVQSSKNASQVADVKAPAKKPPATTTNDPSKAAPNGSTLAESIPTSSGPAAKKSVSFSEDAKPDPSTTRPSSLTTTGYNEDLAAYTFNKGKKVIEVDEDDNEIVSYPIIPTDESPQDTALRRQMLQYNLDEVGQVVAEIDLDGPAEYDSDEMDEDYGTEEDEDEVEDEDQYGRSTRPMLTEDYKQQMMDLERKLNAKMLENVGPRPDTHPLAEYADDVRKLVVQKDEKNGEPMVISEPLPQETGSKKKSVRFADNLDVSLPAPIEDWMEINQPNTPHAPTISDTIIERSGPTPTPTPTIPSKPTKVSRFKTARSSQPQPPAAALPIPNITTLPLTHQGPPGRPLSSTIIEHAPNQTPSQPPDDLDPVLLSREIQTEYHKMRNKVLQQQDGFALSEEDKHDPLMEERDGKVRKVSRFRAARLRQEGVDEV</sequence>
<evidence type="ECO:0000313" key="2">
    <source>
        <dbReference type="Proteomes" id="UP000799755"/>
    </source>
</evidence>
<organism evidence="1 2">
    <name type="scientific">Lindgomyces ingoldianus</name>
    <dbReference type="NCBI Taxonomy" id="673940"/>
    <lineage>
        <taxon>Eukaryota</taxon>
        <taxon>Fungi</taxon>
        <taxon>Dikarya</taxon>
        <taxon>Ascomycota</taxon>
        <taxon>Pezizomycotina</taxon>
        <taxon>Dothideomycetes</taxon>
        <taxon>Pleosporomycetidae</taxon>
        <taxon>Pleosporales</taxon>
        <taxon>Lindgomycetaceae</taxon>
        <taxon>Lindgomyces</taxon>
    </lineage>
</organism>
<name>A0ACB6R1F5_9PLEO</name>
<comment type="caution">
    <text evidence="1">The sequence shown here is derived from an EMBL/GenBank/DDBJ whole genome shotgun (WGS) entry which is preliminary data.</text>
</comment>
<accession>A0ACB6R1F5</accession>
<keyword evidence="2" id="KW-1185">Reference proteome</keyword>
<evidence type="ECO:0000313" key="1">
    <source>
        <dbReference type="EMBL" id="KAF2472347.1"/>
    </source>
</evidence>